<feature type="region of interest" description="Disordered" evidence="2">
    <location>
        <begin position="62"/>
        <end position="126"/>
    </location>
</feature>
<evidence type="ECO:0000256" key="1">
    <source>
        <dbReference type="ARBA" id="ARBA00023242"/>
    </source>
</evidence>
<dbReference type="Gene3D" id="4.10.240.10">
    <property type="entry name" value="Zn(2)-C6 fungal-type DNA-binding domain"/>
    <property type="match status" value="1"/>
</dbReference>
<reference evidence="4" key="2">
    <citation type="submission" date="2023-06" db="EMBL/GenBank/DDBJ databases">
        <authorList>
            <consortium name="Lawrence Berkeley National Laboratory"/>
            <person name="Haridas S."/>
            <person name="Hensen N."/>
            <person name="Bonometti L."/>
            <person name="Westerberg I."/>
            <person name="Brannstrom I.O."/>
            <person name="Guillou S."/>
            <person name="Cros-Aarteil S."/>
            <person name="Calhoun S."/>
            <person name="Kuo A."/>
            <person name="Mondo S."/>
            <person name="Pangilinan J."/>
            <person name="Riley R."/>
            <person name="Labutti K."/>
            <person name="Andreopoulos B."/>
            <person name="Lipzen A."/>
            <person name="Chen C."/>
            <person name="Yanf M."/>
            <person name="Daum C."/>
            <person name="Ng V."/>
            <person name="Clum A."/>
            <person name="Steindorff A."/>
            <person name="Ohm R."/>
            <person name="Martin F."/>
            <person name="Silar P."/>
            <person name="Natvig D."/>
            <person name="Lalanne C."/>
            <person name="Gautier V."/>
            <person name="Ament-Velasquez S.L."/>
            <person name="Kruys A."/>
            <person name="Hutchinson M.I."/>
            <person name="Powell A.J."/>
            <person name="Barry K."/>
            <person name="Miller A.N."/>
            <person name="Grigoriev I.V."/>
            <person name="Debuchy R."/>
            <person name="Gladieux P."/>
            <person name="Thoren M.H."/>
            <person name="Johannesson H."/>
        </authorList>
    </citation>
    <scope>NUCLEOTIDE SEQUENCE</scope>
    <source>
        <strain evidence="4">CBS 958.72</strain>
    </source>
</reference>
<sequence length="578" mass="62190">MVGVPRSAGCLACVKRRVKCDQARPGCGNCARLARSRSKQGNDDTDTRIACPGYDRGFKFVAGKHQVRSRGGAGRGGGGGGGGSGGRDGGDGESDGDGDGWPVATLSSLELGPQPPRSGPGHNQVRDLDRAGIRAVGELQLRRASQGQHQAQNILQMCPTPAPNRAQLIGNTIQALCGAQQGGEIMLFAPWFNSVPQKLGNKPSLDYAMAAFTIHLLGKAEGSAHLIAESLSLYGQSLAALQRALKHPVEWKAPETLCATMLLTFYEVGLLCLSECLLLALISATSGGGQAFAGTSDGNERAVNPSSWMKHAKGVSMLIQQRGADAYRDPWDRSMLLSFRTFIIMHCMFSDEDCFLAKKKWQNVIAAAQPAQDTSAMSATAVIAAAHVDAYFNHLAKVPGLLHHGMALREATRRGLPIDMPRVVLLVKSTAQLHGELGAWLDGFMKFTPGPVEKPSRDPDSIFDSALHYESPWYGAVYMSYWATMLILQEILNLCHYPISYAASNRQLADNIFRSIETVHPGYMGPYRVGYPVRIAYEFADVSTQVWLAAVLAKTEKHYAATSPTGYPEPGTTSPMSA</sequence>
<dbReference type="AlphaFoldDB" id="A0AAE0KMK1"/>
<name>A0AAE0KMK1_9PEZI</name>
<evidence type="ECO:0000259" key="3">
    <source>
        <dbReference type="PROSITE" id="PS50048"/>
    </source>
</evidence>
<dbReference type="Pfam" id="PF00172">
    <property type="entry name" value="Zn_clus"/>
    <property type="match status" value="1"/>
</dbReference>
<dbReference type="SUPFAM" id="SSF57701">
    <property type="entry name" value="Zn2/Cys6 DNA-binding domain"/>
    <property type="match status" value="1"/>
</dbReference>
<gene>
    <name evidence="4" type="ORF">B0T24DRAFT_156320</name>
</gene>
<dbReference type="PANTHER" id="PTHR38111">
    <property type="entry name" value="ZN(2)-C6 FUNGAL-TYPE DOMAIN-CONTAINING PROTEIN-RELATED"/>
    <property type="match status" value="1"/>
</dbReference>
<feature type="compositionally biased region" description="Gly residues" evidence="2">
    <location>
        <begin position="71"/>
        <end position="87"/>
    </location>
</feature>
<accession>A0AAE0KMK1</accession>
<dbReference type="CDD" id="cd00067">
    <property type="entry name" value="GAL4"/>
    <property type="match status" value="1"/>
</dbReference>
<proteinExistence type="predicted"/>
<dbReference type="Proteomes" id="UP001287356">
    <property type="component" value="Unassembled WGS sequence"/>
</dbReference>
<evidence type="ECO:0000313" key="5">
    <source>
        <dbReference type="Proteomes" id="UP001287356"/>
    </source>
</evidence>
<keyword evidence="1" id="KW-0539">Nucleus</keyword>
<dbReference type="GO" id="GO:0008270">
    <property type="term" value="F:zinc ion binding"/>
    <property type="evidence" value="ECO:0007669"/>
    <property type="project" value="InterPro"/>
</dbReference>
<evidence type="ECO:0000313" key="4">
    <source>
        <dbReference type="EMBL" id="KAK3379434.1"/>
    </source>
</evidence>
<dbReference type="InterPro" id="IPR053178">
    <property type="entry name" value="Osmoadaptation_assoc"/>
</dbReference>
<dbReference type="InterPro" id="IPR036864">
    <property type="entry name" value="Zn2-C6_fun-type_DNA-bd_sf"/>
</dbReference>
<dbReference type="GO" id="GO:0000981">
    <property type="term" value="F:DNA-binding transcription factor activity, RNA polymerase II-specific"/>
    <property type="evidence" value="ECO:0007669"/>
    <property type="project" value="InterPro"/>
</dbReference>
<dbReference type="PROSITE" id="PS50048">
    <property type="entry name" value="ZN2_CY6_FUNGAL_2"/>
    <property type="match status" value="1"/>
</dbReference>
<organism evidence="4 5">
    <name type="scientific">Lasiosphaeria ovina</name>
    <dbReference type="NCBI Taxonomy" id="92902"/>
    <lineage>
        <taxon>Eukaryota</taxon>
        <taxon>Fungi</taxon>
        <taxon>Dikarya</taxon>
        <taxon>Ascomycota</taxon>
        <taxon>Pezizomycotina</taxon>
        <taxon>Sordariomycetes</taxon>
        <taxon>Sordariomycetidae</taxon>
        <taxon>Sordariales</taxon>
        <taxon>Lasiosphaeriaceae</taxon>
        <taxon>Lasiosphaeria</taxon>
    </lineage>
</organism>
<keyword evidence="5" id="KW-1185">Reference proteome</keyword>
<reference evidence="4" key="1">
    <citation type="journal article" date="2023" name="Mol. Phylogenet. Evol.">
        <title>Genome-scale phylogeny and comparative genomics of the fungal order Sordariales.</title>
        <authorList>
            <person name="Hensen N."/>
            <person name="Bonometti L."/>
            <person name="Westerberg I."/>
            <person name="Brannstrom I.O."/>
            <person name="Guillou S."/>
            <person name="Cros-Aarteil S."/>
            <person name="Calhoun S."/>
            <person name="Haridas S."/>
            <person name="Kuo A."/>
            <person name="Mondo S."/>
            <person name="Pangilinan J."/>
            <person name="Riley R."/>
            <person name="LaButti K."/>
            <person name="Andreopoulos B."/>
            <person name="Lipzen A."/>
            <person name="Chen C."/>
            <person name="Yan M."/>
            <person name="Daum C."/>
            <person name="Ng V."/>
            <person name="Clum A."/>
            <person name="Steindorff A."/>
            <person name="Ohm R.A."/>
            <person name="Martin F."/>
            <person name="Silar P."/>
            <person name="Natvig D.O."/>
            <person name="Lalanne C."/>
            <person name="Gautier V."/>
            <person name="Ament-Velasquez S.L."/>
            <person name="Kruys A."/>
            <person name="Hutchinson M.I."/>
            <person name="Powell A.J."/>
            <person name="Barry K."/>
            <person name="Miller A.N."/>
            <person name="Grigoriev I.V."/>
            <person name="Debuchy R."/>
            <person name="Gladieux P."/>
            <person name="Hiltunen Thoren M."/>
            <person name="Johannesson H."/>
        </authorList>
    </citation>
    <scope>NUCLEOTIDE SEQUENCE</scope>
    <source>
        <strain evidence="4">CBS 958.72</strain>
    </source>
</reference>
<feature type="domain" description="Zn(2)-C6 fungal-type" evidence="3">
    <location>
        <begin position="9"/>
        <end position="32"/>
    </location>
</feature>
<dbReference type="PANTHER" id="PTHR38111:SF5">
    <property type="entry name" value="TRANSCRIPTION FACTOR DOMAIN-CONTAINING PROTEIN"/>
    <property type="match status" value="1"/>
</dbReference>
<dbReference type="InterPro" id="IPR001138">
    <property type="entry name" value="Zn2Cys6_DnaBD"/>
</dbReference>
<evidence type="ECO:0000256" key="2">
    <source>
        <dbReference type="SAM" id="MobiDB-lite"/>
    </source>
</evidence>
<comment type="caution">
    <text evidence="4">The sequence shown here is derived from an EMBL/GenBank/DDBJ whole genome shotgun (WGS) entry which is preliminary data.</text>
</comment>
<dbReference type="EMBL" id="JAULSN010000002">
    <property type="protein sequence ID" value="KAK3379434.1"/>
    <property type="molecule type" value="Genomic_DNA"/>
</dbReference>
<protein>
    <recommendedName>
        <fullName evidence="3">Zn(2)-C6 fungal-type domain-containing protein</fullName>
    </recommendedName>
</protein>